<dbReference type="Pfam" id="PF00702">
    <property type="entry name" value="Hydrolase"/>
    <property type="match status" value="1"/>
</dbReference>
<dbReference type="InterPro" id="IPR023214">
    <property type="entry name" value="HAD_sf"/>
</dbReference>
<organism evidence="5 6">
    <name type="scientific">Halosegnis marinus</name>
    <dbReference type="NCBI Taxonomy" id="3034023"/>
    <lineage>
        <taxon>Archaea</taxon>
        <taxon>Methanobacteriati</taxon>
        <taxon>Methanobacteriota</taxon>
        <taxon>Stenosarchaea group</taxon>
        <taxon>Halobacteria</taxon>
        <taxon>Halobacteriales</taxon>
        <taxon>Natronomonadaceae</taxon>
        <taxon>Halosegnis</taxon>
    </lineage>
</organism>
<evidence type="ECO:0000256" key="4">
    <source>
        <dbReference type="ARBA" id="ARBA00022842"/>
    </source>
</evidence>
<dbReference type="InterPro" id="IPR006439">
    <property type="entry name" value="HAD-SF_hydro_IA"/>
</dbReference>
<dbReference type="GeneID" id="79266507"/>
<comment type="caution">
    <text evidence="5">The sequence shown here is derived from an EMBL/GenBank/DDBJ whole genome shotgun (WGS) entry which is preliminary data.</text>
</comment>
<dbReference type="SUPFAM" id="SSF56784">
    <property type="entry name" value="HAD-like"/>
    <property type="match status" value="1"/>
</dbReference>
<dbReference type="PANTHER" id="PTHR46470">
    <property type="entry name" value="N-ACYLNEURAMINATE-9-PHOSPHATASE"/>
    <property type="match status" value="1"/>
</dbReference>
<dbReference type="Gene3D" id="3.40.50.1000">
    <property type="entry name" value="HAD superfamily/HAD-like"/>
    <property type="match status" value="1"/>
</dbReference>
<reference evidence="5 6" key="1">
    <citation type="journal article" date="2019" name="Int. J. Syst. Evol. Microbiol.">
        <title>The Global Catalogue of Microorganisms (GCM) 10K type strain sequencing project: providing services to taxonomists for standard genome sequencing and annotation.</title>
        <authorList>
            <consortium name="The Broad Institute Genomics Platform"/>
            <consortium name="The Broad Institute Genome Sequencing Center for Infectious Disease"/>
            <person name="Wu L."/>
            <person name="Ma J."/>
        </authorList>
    </citation>
    <scope>NUCLEOTIDE SEQUENCE [LARGE SCALE GENOMIC DNA]</scope>
    <source>
        <strain evidence="5 6">DT85</strain>
    </source>
</reference>
<dbReference type="GO" id="GO:0019752">
    <property type="term" value="P:carboxylic acid metabolic process"/>
    <property type="evidence" value="ECO:0007669"/>
    <property type="project" value="UniProtKB-ARBA"/>
</dbReference>
<evidence type="ECO:0000313" key="6">
    <source>
        <dbReference type="Proteomes" id="UP001596398"/>
    </source>
</evidence>
<comment type="cofactor">
    <cofactor evidence="1">
        <name>Mg(2+)</name>
        <dbReference type="ChEBI" id="CHEBI:18420"/>
    </cofactor>
</comment>
<evidence type="ECO:0000256" key="3">
    <source>
        <dbReference type="ARBA" id="ARBA00022801"/>
    </source>
</evidence>
<dbReference type="SFLD" id="SFLDG01129">
    <property type="entry name" value="C1.5:_HAD__Beta-PGM__Phosphata"/>
    <property type="match status" value="1"/>
</dbReference>
<dbReference type="RefSeq" id="WP_276235858.1">
    <property type="nucleotide sequence ID" value="NZ_CP119802.1"/>
</dbReference>
<dbReference type="InterPro" id="IPR036412">
    <property type="entry name" value="HAD-like_sf"/>
</dbReference>
<proteinExistence type="inferred from homology"/>
<comment type="similarity">
    <text evidence="2">Belongs to the HAD-like hydrolase superfamily.</text>
</comment>
<keyword evidence="3 5" id="KW-0378">Hydrolase</keyword>
<evidence type="ECO:0000256" key="1">
    <source>
        <dbReference type="ARBA" id="ARBA00001946"/>
    </source>
</evidence>
<evidence type="ECO:0000313" key="5">
    <source>
        <dbReference type="EMBL" id="MFC7234836.1"/>
    </source>
</evidence>
<gene>
    <name evidence="5" type="ORF">ACFQJ4_05820</name>
</gene>
<sequence length="197" mass="20826">MHAVHFDLDGTLMVFDRPYADLLADACERVLDTRDPAVAEAYSTAFFERLRPVEPNPYEVGARAAIDAADADADPERFVAALRDLEYGAATVREGMPALLGALAERPLGVVSNGVGAWQRGKLDAVGLAGRFDSVVTSYDAGVAKPAPGVFAHAAERLPADDHTMVGDDTEADIEGARAAGWRAVHVEDVASPADLP</sequence>
<protein>
    <submittedName>
        <fullName evidence="5">HAD family hydrolase</fullName>
        <ecNumber evidence="5">3.1.3.-</ecNumber>
    </submittedName>
</protein>
<dbReference type="Proteomes" id="UP001596398">
    <property type="component" value="Unassembled WGS sequence"/>
</dbReference>
<dbReference type="PANTHER" id="PTHR46470:SF3">
    <property type="entry name" value="N-ACYLNEURAMINATE-9-PHOSPHATASE"/>
    <property type="match status" value="1"/>
</dbReference>
<dbReference type="NCBIfam" id="TIGR01509">
    <property type="entry name" value="HAD-SF-IA-v3"/>
    <property type="match status" value="1"/>
</dbReference>
<dbReference type="GO" id="GO:0016787">
    <property type="term" value="F:hydrolase activity"/>
    <property type="evidence" value="ECO:0007669"/>
    <property type="project" value="UniProtKB-KW"/>
</dbReference>
<dbReference type="InterPro" id="IPR051400">
    <property type="entry name" value="HAD-like_hydrolase"/>
</dbReference>
<dbReference type="AlphaFoldDB" id="A0ABD5ZNI8"/>
<keyword evidence="4" id="KW-0460">Magnesium</keyword>
<name>A0ABD5ZNI8_9EURY</name>
<dbReference type="EMBL" id="JBHTAP010000001">
    <property type="protein sequence ID" value="MFC7234836.1"/>
    <property type="molecule type" value="Genomic_DNA"/>
</dbReference>
<dbReference type="SFLD" id="SFLDS00003">
    <property type="entry name" value="Haloacid_Dehalogenase"/>
    <property type="match status" value="1"/>
</dbReference>
<evidence type="ECO:0000256" key="2">
    <source>
        <dbReference type="ARBA" id="ARBA00007958"/>
    </source>
</evidence>
<dbReference type="NCBIfam" id="TIGR01549">
    <property type="entry name" value="HAD-SF-IA-v1"/>
    <property type="match status" value="1"/>
</dbReference>
<keyword evidence="6" id="KW-1185">Reference proteome</keyword>
<dbReference type="EC" id="3.1.3.-" evidence="5"/>
<accession>A0ABD5ZNI8</accession>
<dbReference type="PRINTS" id="PR00413">
    <property type="entry name" value="HADHALOGNASE"/>
</dbReference>